<keyword evidence="6" id="KW-1185">Reference proteome</keyword>
<name>A0A4Y8KZJ5_9BACT</name>
<dbReference type="PROSITE" id="PS51118">
    <property type="entry name" value="HTH_HXLR"/>
    <property type="match status" value="1"/>
</dbReference>
<dbReference type="Gene3D" id="1.10.10.10">
    <property type="entry name" value="Winged helix-like DNA-binding domain superfamily/Winged helix DNA-binding domain"/>
    <property type="match status" value="1"/>
</dbReference>
<keyword evidence="2" id="KW-0238">DNA-binding</keyword>
<dbReference type="GO" id="GO:0003677">
    <property type="term" value="F:DNA binding"/>
    <property type="evidence" value="ECO:0007669"/>
    <property type="project" value="UniProtKB-KW"/>
</dbReference>
<comment type="caution">
    <text evidence="5">The sequence shown here is derived from an EMBL/GenBank/DDBJ whole genome shotgun (WGS) entry which is preliminary data.</text>
</comment>
<reference evidence="5 6" key="1">
    <citation type="submission" date="2019-03" db="EMBL/GenBank/DDBJ databases">
        <title>San Antonio Military Medical Center submission to MRSN (WRAIR), pending publication.</title>
        <authorList>
            <person name="Blyth D.M."/>
            <person name="Mccarthy S.L."/>
            <person name="Schall S.E."/>
            <person name="Stam J.A."/>
            <person name="Ong A.C."/>
            <person name="Mcgann P.T."/>
        </authorList>
    </citation>
    <scope>NUCLEOTIDE SEQUENCE [LARGE SCALE GENOMIC DNA]</scope>
    <source>
        <strain evidence="5 6">MRSN571793</strain>
    </source>
</reference>
<evidence type="ECO:0000256" key="3">
    <source>
        <dbReference type="ARBA" id="ARBA00023163"/>
    </source>
</evidence>
<protein>
    <submittedName>
        <fullName evidence="5">Transcriptional regulator</fullName>
    </submittedName>
</protein>
<evidence type="ECO:0000313" key="6">
    <source>
        <dbReference type="Proteomes" id="UP000297861"/>
    </source>
</evidence>
<dbReference type="InterPro" id="IPR036390">
    <property type="entry name" value="WH_DNA-bd_sf"/>
</dbReference>
<dbReference type="EMBL" id="SOML01000008">
    <property type="protein sequence ID" value="TFD95409.1"/>
    <property type="molecule type" value="Genomic_DNA"/>
</dbReference>
<evidence type="ECO:0000259" key="4">
    <source>
        <dbReference type="PROSITE" id="PS51118"/>
    </source>
</evidence>
<keyword evidence="1" id="KW-0805">Transcription regulation</keyword>
<dbReference type="PANTHER" id="PTHR33204">
    <property type="entry name" value="TRANSCRIPTIONAL REGULATOR, MARR FAMILY"/>
    <property type="match status" value="1"/>
</dbReference>
<dbReference type="RefSeq" id="WP_134436826.1">
    <property type="nucleotide sequence ID" value="NZ_AP028867.1"/>
</dbReference>
<dbReference type="Proteomes" id="UP000297861">
    <property type="component" value="Unassembled WGS sequence"/>
</dbReference>
<evidence type="ECO:0000256" key="1">
    <source>
        <dbReference type="ARBA" id="ARBA00023015"/>
    </source>
</evidence>
<evidence type="ECO:0000313" key="5">
    <source>
        <dbReference type="EMBL" id="TFD95409.1"/>
    </source>
</evidence>
<accession>A0A4Y8KZJ5</accession>
<dbReference type="AlphaFoldDB" id="A0A4Y8KZJ5"/>
<dbReference type="PANTHER" id="PTHR33204:SF39">
    <property type="entry name" value="TRANSCRIPTIONAL REGULATORY PROTEIN"/>
    <property type="match status" value="1"/>
</dbReference>
<keyword evidence="3" id="KW-0804">Transcription</keyword>
<dbReference type="InterPro" id="IPR036388">
    <property type="entry name" value="WH-like_DNA-bd_sf"/>
</dbReference>
<evidence type="ECO:0000256" key="2">
    <source>
        <dbReference type="ARBA" id="ARBA00023125"/>
    </source>
</evidence>
<organism evidence="5 6">
    <name type="scientific">Dysgonomonas capnocytophagoides</name>
    <dbReference type="NCBI Taxonomy" id="45254"/>
    <lineage>
        <taxon>Bacteria</taxon>
        <taxon>Pseudomonadati</taxon>
        <taxon>Bacteroidota</taxon>
        <taxon>Bacteroidia</taxon>
        <taxon>Bacteroidales</taxon>
        <taxon>Dysgonomonadaceae</taxon>
        <taxon>Dysgonomonas</taxon>
    </lineage>
</organism>
<sequence length="119" mass="13672">MKRNIEMTECPVRTILDNICGKWAILILDALGNNGTMRFNQISKSLGDISQKMLTVTLRSLETDGIISRKMYPEIPPRVEYELTCLGHDLLPNVRIMINWAESNKHQILDSRQKCRQVS</sequence>
<dbReference type="Pfam" id="PF01638">
    <property type="entry name" value="HxlR"/>
    <property type="match status" value="1"/>
</dbReference>
<dbReference type="OrthoDB" id="8231503at2"/>
<dbReference type="InterPro" id="IPR002577">
    <property type="entry name" value="HTH_HxlR"/>
</dbReference>
<dbReference type="SUPFAM" id="SSF46785">
    <property type="entry name" value="Winged helix' DNA-binding domain"/>
    <property type="match status" value="1"/>
</dbReference>
<proteinExistence type="predicted"/>
<gene>
    <name evidence="5" type="ORF">E2605_13410</name>
</gene>
<feature type="domain" description="HTH hxlR-type" evidence="4">
    <location>
        <begin position="10"/>
        <end position="109"/>
    </location>
</feature>